<reference evidence="1 2" key="1">
    <citation type="submission" date="2020-08" db="EMBL/GenBank/DDBJ databases">
        <title>Functional genomics of gut bacteria from endangered species of beetles.</title>
        <authorList>
            <person name="Carlos-Shanley C."/>
        </authorList>
    </citation>
    <scope>NUCLEOTIDE SEQUENCE [LARGE SCALE GENOMIC DNA]</scope>
    <source>
        <strain evidence="1 2">S00151</strain>
    </source>
</reference>
<gene>
    <name evidence="1" type="ORF">HNP38_003143</name>
</gene>
<protein>
    <submittedName>
        <fullName evidence="1">Uncharacterized protein</fullName>
    </submittedName>
</protein>
<evidence type="ECO:0000313" key="1">
    <source>
        <dbReference type="EMBL" id="MBB4807827.1"/>
    </source>
</evidence>
<name>A0A840KIR8_9FLAO</name>
<dbReference type="EMBL" id="JACHLE010000005">
    <property type="protein sequence ID" value="MBB4807827.1"/>
    <property type="molecule type" value="Genomic_DNA"/>
</dbReference>
<organism evidence="1 2">
    <name type="scientific">Chryseobacterium defluvii</name>
    <dbReference type="NCBI Taxonomy" id="160396"/>
    <lineage>
        <taxon>Bacteria</taxon>
        <taxon>Pseudomonadati</taxon>
        <taxon>Bacteroidota</taxon>
        <taxon>Flavobacteriia</taxon>
        <taxon>Flavobacteriales</taxon>
        <taxon>Weeksellaceae</taxon>
        <taxon>Chryseobacterium group</taxon>
        <taxon>Chryseobacterium</taxon>
    </lineage>
</organism>
<evidence type="ECO:0000313" key="2">
    <source>
        <dbReference type="Proteomes" id="UP000592180"/>
    </source>
</evidence>
<accession>A0A840KIR8</accession>
<dbReference type="Proteomes" id="UP000592180">
    <property type="component" value="Unassembled WGS sequence"/>
</dbReference>
<dbReference type="RefSeq" id="WP_184191105.1">
    <property type="nucleotide sequence ID" value="NZ_JACHLE010000005.1"/>
</dbReference>
<comment type="caution">
    <text evidence="1">The sequence shown here is derived from an EMBL/GenBank/DDBJ whole genome shotgun (WGS) entry which is preliminary data.</text>
</comment>
<proteinExistence type="predicted"/>
<sequence length="232" mass="27716">MELPFYLSFKEFEKHYYDHLEKWFEEYHNASEIDYLKNLAKLYSPYLYYSFANDRLQTEASIQIKDCFFPYHEKIGLSFCTNCENGKPVSFRGMNHIFEWKNITMMEYAQHILDKINRHFSKNNRSSGKNGSILDYINDYGIITSREGAGYCINYHEHQSTLPFLKAYLPCHGRTVDMAVYRDFMFSVVQIAEFIDQKLKSVQAFEYTIYYKLKSEAKFKMQSNHQFLTMCN</sequence>
<keyword evidence="2" id="KW-1185">Reference proteome</keyword>
<dbReference type="AlphaFoldDB" id="A0A840KIR8"/>